<sequence>MTVVNRVLATLLATLLALALLLGGLLAAVEIVLAALGRPPWLVPHPGWTSWLTDQDLGSGIVRAVLIGAVVLGLVLLVLALRRGRPGALPLPARVESVRTTASRRGIERTLRAAATRPDGVREARVRARRRSVRVRAVTALRDPGDLQSRVAEAVSQRLEELGLSGTLRPRVTVSKGAGR</sequence>
<keyword evidence="1" id="KW-0812">Transmembrane</keyword>
<organism evidence="3 4">
    <name type="scientific">Geodermatophilus obscurus</name>
    <dbReference type="NCBI Taxonomy" id="1861"/>
    <lineage>
        <taxon>Bacteria</taxon>
        <taxon>Bacillati</taxon>
        <taxon>Actinomycetota</taxon>
        <taxon>Actinomycetes</taxon>
        <taxon>Geodermatophilales</taxon>
        <taxon>Geodermatophilaceae</taxon>
        <taxon>Geodermatophilus</taxon>
    </lineage>
</organism>
<evidence type="ECO:0000313" key="3">
    <source>
        <dbReference type="EMBL" id="SHN88336.1"/>
    </source>
</evidence>
<accession>A0A1M7UZJ2</accession>
<evidence type="ECO:0000313" key="4">
    <source>
        <dbReference type="Proteomes" id="UP000184428"/>
    </source>
</evidence>
<dbReference type="OrthoDB" id="5193048at2"/>
<evidence type="ECO:0000256" key="1">
    <source>
        <dbReference type="SAM" id="Phobius"/>
    </source>
</evidence>
<proteinExistence type="predicted"/>
<feature type="domain" description="DUF6286" evidence="2">
    <location>
        <begin position="71"/>
        <end position="174"/>
    </location>
</feature>
<dbReference type="Proteomes" id="UP000184428">
    <property type="component" value="Unassembled WGS sequence"/>
</dbReference>
<gene>
    <name evidence="3" type="ORF">SAMN05660350_04463</name>
</gene>
<feature type="transmembrane region" description="Helical" evidence="1">
    <location>
        <begin position="58"/>
        <end position="81"/>
    </location>
</feature>
<reference evidence="3 4" key="1">
    <citation type="submission" date="2016-12" db="EMBL/GenBank/DDBJ databases">
        <authorList>
            <person name="Song W.-J."/>
            <person name="Kurnit D.M."/>
        </authorList>
    </citation>
    <scope>NUCLEOTIDE SEQUENCE [LARGE SCALE GENOMIC DNA]</scope>
    <source>
        <strain evidence="3 4">DSM 43162</strain>
    </source>
</reference>
<dbReference type="Pfam" id="PF19803">
    <property type="entry name" value="DUF6286"/>
    <property type="match status" value="1"/>
</dbReference>
<evidence type="ECO:0000259" key="2">
    <source>
        <dbReference type="Pfam" id="PF19803"/>
    </source>
</evidence>
<dbReference type="EMBL" id="FRDM01000043">
    <property type="protein sequence ID" value="SHN88336.1"/>
    <property type="molecule type" value="Genomic_DNA"/>
</dbReference>
<dbReference type="RefSeq" id="WP_072920837.1">
    <property type="nucleotide sequence ID" value="NZ_FRDM01000043.1"/>
</dbReference>
<protein>
    <recommendedName>
        <fullName evidence="2">DUF6286 domain-containing protein</fullName>
    </recommendedName>
</protein>
<keyword evidence="1" id="KW-0472">Membrane</keyword>
<keyword evidence="1" id="KW-1133">Transmembrane helix</keyword>
<name>A0A1M7UZJ2_9ACTN</name>
<dbReference type="InterPro" id="IPR046253">
    <property type="entry name" value="DUF6286"/>
</dbReference>
<dbReference type="AlphaFoldDB" id="A0A1M7UZJ2"/>